<comment type="pathway">
    <text evidence="2">Metabolic intermediate metabolism; pimeloyl-CoA biosynthesis; pimeloyl-CoA from pimelate: step 1/1.</text>
</comment>
<comment type="catalytic activity">
    <reaction evidence="10">
        <text>heptanedioate + ATP + CoA = 6-carboxyhexanoyl-CoA + AMP + diphosphate</text>
        <dbReference type="Rhea" id="RHEA:14781"/>
        <dbReference type="ChEBI" id="CHEBI:30616"/>
        <dbReference type="ChEBI" id="CHEBI:33019"/>
        <dbReference type="ChEBI" id="CHEBI:36165"/>
        <dbReference type="ChEBI" id="CHEBI:57287"/>
        <dbReference type="ChEBI" id="CHEBI:57360"/>
        <dbReference type="ChEBI" id="CHEBI:456215"/>
        <dbReference type="EC" id="6.2.1.14"/>
    </reaction>
</comment>
<evidence type="ECO:0000256" key="3">
    <source>
        <dbReference type="ARBA" id="ARBA00011738"/>
    </source>
</evidence>
<dbReference type="Pfam" id="PF03744">
    <property type="entry name" value="BioW"/>
    <property type="match status" value="1"/>
</dbReference>
<dbReference type="EMBL" id="JBEPMA010000002">
    <property type="protein sequence ID" value="MET3616855.1"/>
    <property type="molecule type" value="Genomic_DNA"/>
</dbReference>
<evidence type="ECO:0000313" key="11">
    <source>
        <dbReference type="EMBL" id="MET3616855.1"/>
    </source>
</evidence>
<accession>A0ABV2J7W0</accession>
<keyword evidence="7" id="KW-0093">Biotin biosynthesis</keyword>
<comment type="subunit">
    <text evidence="3">Homodimer.</text>
</comment>
<evidence type="ECO:0000256" key="10">
    <source>
        <dbReference type="ARBA" id="ARBA00049553"/>
    </source>
</evidence>
<dbReference type="InterPro" id="IPR005499">
    <property type="entry name" value="BioW"/>
</dbReference>
<evidence type="ECO:0000256" key="2">
    <source>
        <dbReference type="ARBA" id="ARBA00005075"/>
    </source>
</evidence>
<evidence type="ECO:0000256" key="8">
    <source>
        <dbReference type="ARBA" id="ARBA00022840"/>
    </source>
</evidence>
<keyword evidence="9" id="KW-0460">Magnesium</keyword>
<organism evidence="11 12">
    <name type="scientific">Peptoniphilus olsenii</name>
    <dbReference type="NCBI Taxonomy" id="411570"/>
    <lineage>
        <taxon>Bacteria</taxon>
        <taxon>Bacillati</taxon>
        <taxon>Bacillota</taxon>
        <taxon>Tissierellia</taxon>
        <taxon>Tissierellales</taxon>
        <taxon>Peptoniphilaceae</taxon>
        <taxon>Peptoniphilus</taxon>
    </lineage>
</organism>
<comment type="cofactor">
    <cofactor evidence="1">
        <name>Mg(2+)</name>
        <dbReference type="ChEBI" id="CHEBI:18420"/>
    </cofactor>
</comment>
<dbReference type="EC" id="6.2.1.14" evidence="4"/>
<dbReference type="Proteomes" id="UP001549162">
    <property type="component" value="Unassembled WGS sequence"/>
</dbReference>
<evidence type="ECO:0000256" key="9">
    <source>
        <dbReference type="ARBA" id="ARBA00022842"/>
    </source>
</evidence>
<evidence type="ECO:0000256" key="7">
    <source>
        <dbReference type="ARBA" id="ARBA00022756"/>
    </source>
</evidence>
<evidence type="ECO:0000313" key="12">
    <source>
        <dbReference type="Proteomes" id="UP001549162"/>
    </source>
</evidence>
<dbReference type="RefSeq" id="WP_354366860.1">
    <property type="nucleotide sequence ID" value="NZ_JBEPMA010000002.1"/>
</dbReference>
<evidence type="ECO:0000256" key="4">
    <source>
        <dbReference type="ARBA" id="ARBA00012984"/>
    </source>
</evidence>
<keyword evidence="6" id="KW-0547">Nucleotide-binding</keyword>
<gene>
    <name evidence="11" type="ORF">ABID14_000480</name>
</gene>
<dbReference type="GO" id="GO:0042410">
    <property type="term" value="F:6-carboxyhexanoate-CoA ligase activity"/>
    <property type="evidence" value="ECO:0007669"/>
    <property type="project" value="UniProtKB-EC"/>
</dbReference>
<proteinExistence type="predicted"/>
<protein>
    <recommendedName>
        <fullName evidence="4">6-carboxyhexanoate--CoA ligase</fullName>
        <ecNumber evidence="4">6.2.1.14</ecNumber>
    </recommendedName>
</protein>
<keyword evidence="8" id="KW-0067">ATP-binding</keyword>
<sequence length="237" mass="27233">MKYSIKMRSSQKVNEKDIHLSGAERIVDEKSLMFVLEKLASRALNHSRGEADFINLKINKIKEEDIIRVKALKTRTIKVDNKEEGYRVVAEFLNKIGINNIQKVLNLLLNAINMRGAIILNILSLERMEDDWEKGVRVTNMDYEKEGDIEIKNHYKEALCLATKTLNAKAIVGEICISDDPDYVTGYVATKNEYIRITKLKDKGSFLGGRIFLYDPRLDTLENTISYLENQLVVVYE</sequence>
<reference evidence="11 12" key="1">
    <citation type="submission" date="2024-06" db="EMBL/GenBank/DDBJ databases">
        <title>Genomic Encyclopedia of Type Strains, Phase IV (KMG-IV): sequencing the most valuable type-strain genomes for metagenomic binning, comparative biology and taxonomic classification.</title>
        <authorList>
            <person name="Goeker M."/>
        </authorList>
    </citation>
    <scope>NUCLEOTIDE SEQUENCE [LARGE SCALE GENOMIC DNA]</scope>
    <source>
        <strain evidence="11 12">DSM 21460</strain>
    </source>
</reference>
<evidence type="ECO:0000256" key="6">
    <source>
        <dbReference type="ARBA" id="ARBA00022741"/>
    </source>
</evidence>
<keyword evidence="5 11" id="KW-0436">Ligase</keyword>
<evidence type="ECO:0000256" key="1">
    <source>
        <dbReference type="ARBA" id="ARBA00001946"/>
    </source>
</evidence>
<comment type="caution">
    <text evidence="11">The sequence shown here is derived from an EMBL/GenBank/DDBJ whole genome shotgun (WGS) entry which is preliminary data.</text>
</comment>
<evidence type="ECO:0000256" key="5">
    <source>
        <dbReference type="ARBA" id="ARBA00022598"/>
    </source>
</evidence>
<name>A0ABV2J7W0_9FIRM</name>
<keyword evidence="12" id="KW-1185">Reference proteome</keyword>
<dbReference type="NCBIfam" id="NF002360">
    <property type="entry name" value="PRK01322.1"/>
    <property type="match status" value="1"/>
</dbReference>